<dbReference type="PANTHER" id="PTHR22891">
    <property type="entry name" value="EUKARYOTIC TRANSLATION INITIATION FACTOR 2C"/>
    <property type="match status" value="1"/>
</dbReference>
<sequence>MSHSPSGKRTYGPQPVTFKADGEDVLRLLDISNPAYQHELDFLVKYCKHLRVRSQDASKPIIYEIQKLGLPASQQEFTWKSNKNRVITVQNYYREHYDLELKFPSLPTLQMRNGSYLPMELVDVEPVRMKKITEEQRALVCRSSTMKPKLYYESIEKIRKDPKQQRFEQDPFVAAWNLNIDARMIELPARVLPMPEIVYTDQYRVTSKGVRDVGVWEHKSTKFYKPADFPSVWGLINLSSINKQECINFYKELSFVAEDKGMQCCIPDIYEEIDAVKNGMAQIEDMLRYTISKHGNCKFFIVILPPKTHHTNKETYKNVKKLCELEFGIGIVTQMIEHKNARIGIKGNPNKWDGAKLSNILLKINTKLNGTNSILTANSTIDRFFSRGHRIMYVGADLSHPPPGTASQISTVAVVASADDIPNRYFKEVYQQQRPSQLRGQSREYIVDMKQIMKSLISQYEQLRGFPPTAIVFFRDGISEGEFDSVFEKELTSIREACVALSPCYRPYLTYIVVSKRHHTRFFPTTLEKNVLAGTVVDSHDVTHAIHYDFYLNSHHGALGTSRPTHYYVLYDDNNLKPNEVQMLTYALCYTYSRCTRSVSIPAPVKYADLLATRAALYVKSDDQSDTESISSGPRIPTNEEVDINNSIKSERIVLNQKLPPDCPFFL</sequence>
<dbReference type="InterPro" id="IPR003100">
    <property type="entry name" value="PAZ_dom"/>
</dbReference>
<dbReference type="Proteomes" id="UP000663860">
    <property type="component" value="Unassembled WGS sequence"/>
</dbReference>
<dbReference type="Pfam" id="PF02170">
    <property type="entry name" value="PAZ"/>
    <property type="match status" value="1"/>
</dbReference>
<dbReference type="Gene3D" id="2.170.260.10">
    <property type="entry name" value="paz domain"/>
    <property type="match status" value="1"/>
</dbReference>
<name>A0A815DQF1_9BILA</name>
<evidence type="ECO:0000259" key="3">
    <source>
        <dbReference type="PROSITE" id="PS50822"/>
    </source>
</evidence>
<dbReference type="AlphaFoldDB" id="A0A815DQF1"/>
<dbReference type="InterPro" id="IPR036397">
    <property type="entry name" value="RNaseH_sf"/>
</dbReference>
<dbReference type="InterPro" id="IPR012337">
    <property type="entry name" value="RNaseH-like_sf"/>
</dbReference>
<dbReference type="PROSITE" id="PS50821">
    <property type="entry name" value="PAZ"/>
    <property type="match status" value="1"/>
</dbReference>
<protein>
    <submittedName>
        <fullName evidence="4">Uncharacterized protein</fullName>
    </submittedName>
</protein>
<evidence type="ECO:0000313" key="4">
    <source>
        <dbReference type="EMBL" id="CAF1296777.1"/>
    </source>
</evidence>
<dbReference type="InterPro" id="IPR003165">
    <property type="entry name" value="Piwi"/>
</dbReference>
<dbReference type="InterPro" id="IPR036085">
    <property type="entry name" value="PAZ_dom_sf"/>
</dbReference>
<evidence type="ECO:0000259" key="2">
    <source>
        <dbReference type="PROSITE" id="PS50821"/>
    </source>
</evidence>
<dbReference type="PROSITE" id="PS50822">
    <property type="entry name" value="PIWI"/>
    <property type="match status" value="1"/>
</dbReference>
<dbReference type="CDD" id="cd02846">
    <property type="entry name" value="PAZ_argonaute_like"/>
    <property type="match status" value="1"/>
</dbReference>
<accession>A0A815DQF1</accession>
<reference evidence="4" key="1">
    <citation type="submission" date="2021-02" db="EMBL/GenBank/DDBJ databases">
        <authorList>
            <person name="Nowell W R."/>
        </authorList>
    </citation>
    <scope>NUCLEOTIDE SEQUENCE</scope>
</reference>
<dbReference type="SMART" id="SM00950">
    <property type="entry name" value="Piwi"/>
    <property type="match status" value="1"/>
</dbReference>
<feature type="region of interest" description="Disordered" evidence="1">
    <location>
        <begin position="623"/>
        <end position="642"/>
    </location>
</feature>
<organism evidence="4 5">
    <name type="scientific">Adineta steineri</name>
    <dbReference type="NCBI Taxonomy" id="433720"/>
    <lineage>
        <taxon>Eukaryota</taxon>
        <taxon>Metazoa</taxon>
        <taxon>Spiralia</taxon>
        <taxon>Gnathifera</taxon>
        <taxon>Rotifera</taxon>
        <taxon>Eurotatoria</taxon>
        <taxon>Bdelloidea</taxon>
        <taxon>Adinetida</taxon>
        <taxon>Adinetidae</taxon>
        <taxon>Adineta</taxon>
    </lineage>
</organism>
<evidence type="ECO:0000256" key="1">
    <source>
        <dbReference type="SAM" id="MobiDB-lite"/>
    </source>
</evidence>
<proteinExistence type="predicted"/>
<dbReference type="GO" id="GO:0003723">
    <property type="term" value="F:RNA binding"/>
    <property type="evidence" value="ECO:0007669"/>
    <property type="project" value="InterPro"/>
</dbReference>
<comment type="caution">
    <text evidence="4">The sequence shown here is derived from an EMBL/GenBank/DDBJ whole genome shotgun (WGS) entry which is preliminary data.</text>
</comment>
<dbReference type="SUPFAM" id="SSF53098">
    <property type="entry name" value="Ribonuclease H-like"/>
    <property type="match status" value="1"/>
</dbReference>
<dbReference type="Gene3D" id="3.40.50.2300">
    <property type="match status" value="1"/>
</dbReference>
<feature type="domain" description="Piwi" evidence="3">
    <location>
        <begin position="299"/>
        <end position="620"/>
    </location>
</feature>
<dbReference type="EMBL" id="CAJNOE010000639">
    <property type="protein sequence ID" value="CAF1296777.1"/>
    <property type="molecule type" value="Genomic_DNA"/>
</dbReference>
<dbReference type="Pfam" id="PF02171">
    <property type="entry name" value="Piwi"/>
    <property type="match status" value="1"/>
</dbReference>
<gene>
    <name evidence="4" type="ORF">IZO911_LOCUS33829</name>
</gene>
<dbReference type="Gene3D" id="3.30.420.10">
    <property type="entry name" value="Ribonuclease H-like superfamily/Ribonuclease H"/>
    <property type="match status" value="1"/>
</dbReference>
<evidence type="ECO:0000313" key="5">
    <source>
        <dbReference type="Proteomes" id="UP000663860"/>
    </source>
</evidence>
<dbReference type="SUPFAM" id="SSF101690">
    <property type="entry name" value="PAZ domain"/>
    <property type="match status" value="1"/>
</dbReference>
<feature type="domain" description="PAZ" evidence="2">
    <location>
        <begin position="27"/>
        <end position="126"/>
    </location>
</feature>